<dbReference type="EC" id="2.7.13.3" evidence="3"/>
<dbReference type="RefSeq" id="WP_109904544.1">
    <property type="nucleotide sequence ID" value="NZ_QGLE01000003.1"/>
</dbReference>
<evidence type="ECO:0000313" key="15">
    <source>
        <dbReference type="Proteomes" id="UP000245461"/>
    </source>
</evidence>
<keyword evidence="14" id="KW-0067">ATP-binding</keyword>
<evidence type="ECO:0000256" key="6">
    <source>
        <dbReference type="ARBA" id="ARBA00022692"/>
    </source>
</evidence>
<keyword evidence="5" id="KW-0808">Transferase</keyword>
<dbReference type="Proteomes" id="UP000245461">
    <property type="component" value="Unassembled WGS sequence"/>
</dbReference>
<dbReference type="PRINTS" id="PR00344">
    <property type="entry name" value="BCTRLSENSOR"/>
</dbReference>
<comment type="caution">
    <text evidence="14">The sequence shown here is derived from an EMBL/GenBank/DDBJ whole genome shotgun (WGS) entry which is preliminary data.</text>
</comment>
<dbReference type="InterPro" id="IPR003594">
    <property type="entry name" value="HATPase_dom"/>
</dbReference>
<keyword evidence="15" id="KW-1185">Reference proteome</keyword>
<dbReference type="SUPFAM" id="SSF55874">
    <property type="entry name" value="ATPase domain of HSP90 chaperone/DNA topoisomerase II/histidine kinase"/>
    <property type="match status" value="1"/>
</dbReference>
<dbReference type="InterPro" id="IPR050428">
    <property type="entry name" value="TCS_sensor_his_kinase"/>
</dbReference>
<dbReference type="GO" id="GO:0000160">
    <property type="term" value="P:phosphorelay signal transduction system"/>
    <property type="evidence" value="ECO:0007669"/>
    <property type="project" value="UniProtKB-KW"/>
</dbReference>
<evidence type="ECO:0000256" key="8">
    <source>
        <dbReference type="ARBA" id="ARBA00022989"/>
    </source>
</evidence>
<feature type="transmembrane region" description="Helical" evidence="11">
    <location>
        <begin position="165"/>
        <end position="189"/>
    </location>
</feature>
<gene>
    <name evidence="14" type="ORF">DKG74_08255</name>
</gene>
<dbReference type="EMBL" id="QGLE01000003">
    <property type="protein sequence ID" value="PWR24777.1"/>
    <property type="molecule type" value="Genomic_DNA"/>
</dbReference>
<evidence type="ECO:0000256" key="11">
    <source>
        <dbReference type="SAM" id="Phobius"/>
    </source>
</evidence>
<keyword evidence="7" id="KW-0418">Kinase</keyword>
<organism evidence="14 15">
    <name type="scientific">Zavarzinia aquatilis</name>
    <dbReference type="NCBI Taxonomy" id="2211142"/>
    <lineage>
        <taxon>Bacteria</taxon>
        <taxon>Pseudomonadati</taxon>
        <taxon>Pseudomonadota</taxon>
        <taxon>Alphaproteobacteria</taxon>
        <taxon>Rhodospirillales</taxon>
        <taxon>Zavarziniaceae</taxon>
        <taxon>Zavarzinia</taxon>
    </lineage>
</organism>
<dbReference type="GO" id="GO:0005886">
    <property type="term" value="C:plasma membrane"/>
    <property type="evidence" value="ECO:0007669"/>
    <property type="project" value="TreeGrafter"/>
</dbReference>
<keyword evidence="6 11" id="KW-0812">Transmembrane</keyword>
<evidence type="ECO:0000256" key="2">
    <source>
        <dbReference type="ARBA" id="ARBA00004370"/>
    </source>
</evidence>
<dbReference type="PROSITE" id="PS50109">
    <property type="entry name" value="HIS_KIN"/>
    <property type="match status" value="1"/>
</dbReference>
<reference evidence="14 15" key="1">
    <citation type="submission" date="2018-05" db="EMBL/GenBank/DDBJ databases">
        <title>Zavarzinia sp. HR-AS.</title>
        <authorList>
            <person name="Lee Y."/>
            <person name="Jeon C.O."/>
        </authorList>
    </citation>
    <scope>NUCLEOTIDE SEQUENCE [LARGE SCALE GENOMIC DNA]</scope>
    <source>
        <strain evidence="14 15">HR-AS</strain>
    </source>
</reference>
<dbReference type="PANTHER" id="PTHR45436">
    <property type="entry name" value="SENSOR HISTIDINE KINASE YKOH"/>
    <property type="match status" value="1"/>
</dbReference>
<keyword evidence="4" id="KW-0597">Phosphoprotein</keyword>
<keyword evidence="10 11" id="KW-0472">Membrane</keyword>
<dbReference type="AlphaFoldDB" id="A0A317ECL8"/>
<dbReference type="OrthoDB" id="9809567at2"/>
<dbReference type="GO" id="GO:0005524">
    <property type="term" value="F:ATP binding"/>
    <property type="evidence" value="ECO:0007669"/>
    <property type="project" value="UniProtKB-KW"/>
</dbReference>
<dbReference type="Gene3D" id="3.30.565.10">
    <property type="entry name" value="Histidine kinase-like ATPase, C-terminal domain"/>
    <property type="match status" value="1"/>
</dbReference>
<dbReference type="InterPro" id="IPR004358">
    <property type="entry name" value="Sig_transdc_His_kin-like_C"/>
</dbReference>
<evidence type="ECO:0000256" key="3">
    <source>
        <dbReference type="ARBA" id="ARBA00012438"/>
    </source>
</evidence>
<evidence type="ECO:0000256" key="1">
    <source>
        <dbReference type="ARBA" id="ARBA00000085"/>
    </source>
</evidence>
<evidence type="ECO:0000259" key="13">
    <source>
        <dbReference type="PROSITE" id="PS50885"/>
    </source>
</evidence>
<evidence type="ECO:0000313" key="14">
    <source>
        <dbReference type="EMBL" id="PWR24777.1"/>
    </source>
</evidence>
<dbReference type="Pfam" id="PF02518">
    <property type="entry name" value="HATPase_c"/>
    <property type="match status" value="1"/>
</dbReference>
<dbReference type="InterPro" id="IPR005467">
    <property type="entry name" value="His_kinase_dom"/>
</dbReference>
<keyword evidence="8 11" id="KW-1133">Transmembrane helix</keyword>
<name>A0A317ECL8_9PROT</name>
<comment type="catalytic activity">
    <reaction evidence="1">
        <text>ATP + protein L-histidine = ADP + protein N-phospho-L-histidine.</text>
        <dbReference type="EC" id="2.7.13.3"/>
    </reaction>
</comment>
<dbReference type="SMART" id="SM00387">
    <property type="entry name" value="HATPase_c"/>
    <property type="match status" value="1"/>
</dbReference>
<comment type="subcellular location">
    <subcellularLocation>
        <location evidence="2">Membrane</location>
    </subcellularLocation>
</comment>
<proteinExistence type="predicted"/>
<dbReference type="InterPro" id="IPR036890">
    <property type="entry name" value="HATPase_C_sf"/>
</dbReference>
<evidence type="ECO:0000256" key="4">
    <source>
        <dbReference type="ARBA" id="ARBA00022553"/>
    </source>
</evidence>
<feature type="domain" description="Histidine kinase" evidence="12">
    <location>
        <begin position="244"/>
        <end position="444"/>
    </location>
</feature>
<evidence type="ECO:0000256" key="10">
    <source>
        <dbReference type="ARBA" id="ARBA00023136"/>
    </source>
</evidence>
<keyword evidence="14" id="KW-0547">Nucleotide-binding</keyword>
<evidence type="ECO:0000256" key="9">
    <source>
        <dbReference type="ARBA" id="ARBA00023012"/>
    </source>
</evidence>
<evidence type="ECO:0000256" key="7">
    <source>
        <dbReference type="ARBA" id="ARBA00022777"/>
    </source>
</evidence>
<dbReference type="GO" id="GO:0004673">
    <property type="term" value="F:protein histidine kinase activity"/>
    <property type="evidence" value="ECO:0007669"/>
    <property type="project" value="UniProtKB-EC"/>
</dbReference>
<feature type="domain" description="HAMP" evidence="13">
    <location>
        <begin position="185"/>
        <end position="236"/>
    </location>
</feature>
<accession>A0A317ECL8</accession>
<sequence>MRAPRSLRFRLLAGAALWIALALAAAGVGLSTLFRDHVIARFDIELEHHLDQLAANIDVGPDGRPVLPQALSDPRFQRPLSGLYWQVQAGDAVLRSRSLWDVVLDLPPDPDSTAHRHNVMGPQGQHLVVIERSVTLADTGAGLRLAVAADKSELGTVMRAFNVTLLGSLGLLAAALILAAVVQVQVGLFPLSRLRRGLAEVRAGRAERLGGTLPSEVQPLVDDLNALLGHASDVVARSRLEAGNLAHALKTNLAILANEASALDEAKAGPIRRQIELIRRTIDHHMARARAAATKGVPGSSTAVEGAVAAIVRVMRRLYEERGLAIEAQVPPGLVFAGDRQDFDEILGNLVDNACKWARGRVAIGAGSEAGMIWLAVDDDGPGLADAEREAVLSPGVRLDESVPGAGLGLAMVREFAVLYGGRFHLGRSALGGLRARVDLPTLP</sequence>
<protein>
    <recommendedName>
        <fullName evidence="3">histidine kinase</fullName>
        <ecNumber evidence="3">2.7.13.3</ecNumber>
    </recommendedName>
</protein>
<keyword evidence="9" id="KW-0902">Two-component regulatory system</keyword>
<dbReference type="PROSITE" id="PS50885">
    <property type="entry name" value="HAMP"/>
    <property type="match status" value="1"/>
</dbReference>
<evidence type="ECO:0000256" key="5">
    <source>
        <dbReference type="ARBA" id="ARBA00022679"/>
    </source>
</evidence>
<evidence type="ECO:0000259" key="12">
    <source>
        <dbReference type="PROSITE" id="PS50109"/>
    </source>
</evidence>
<dbReference type="InterPro" id="IPR003660">
    <property type="entry name" value="HAMP_dom"/>
</dbReference>
<dbReference type="PANTHER" id="PTHR45436:SF5">
    <property type="entry name" value="SENSOR HISTIDINE KINASE TRCS"/>
    <property type="match status" value="1"/>
</dbReference>